<dbReference type="InterPro" id="IPR011009">
    <property type="entry name" value="Kinase-like_dom_sf"/>
</dbReference>
<feature type="domain" description="CHK kinase-like" evidence="1">
    <location>
        <begin position="139"/>
        <end position="335"/>
    </location>
</feature>
<dbReference type="OrthoDB" id="8250698at2759"/>
<dbReference type="Pfam" id="PF02958">
    <property type="entry name" value="EcKL"/>
    <property type="match status" value="1"/>
</dbReference>
<evidence type="ECO:0000313" key="4">
    <source>
        <dbReference type="RefSeq" id="XP_023174923.2"/>
    </source>
</evidence>
<dbReference type="Proteomes" id="UP000504633">
    <property type="component" value="Unplaced"/>
</dbReference>
<accession>A0A6J1M6X3</accession>
<evidence type="ECO:0000313" key="2">
    <source>
        <dbReference type="Proteomes" id="UP000504633"/>
    </source>
</evidence>
<dbReference type="SUPFAM" id="SSF56112">
    <property type="entry name" value="Protein kinase-like (PK-like)"/>
    <property type="match status" value="1"/>
</dbReference>
<dbReference type="PANTHER" id="PTHR11012">
    <property type="entry name" value="PROTEIN KINASE-LIKE DOMAIN-CONTAINING"/>
    <property type="match status" value="1"/>
</dbReference>
<dbReference type="InterPro" id="IPR004119">
    <property type="entry name" value="EcKL"/>
</dbReference>
<dbReference type="AlphaFoldDB" id="A0A6J1M6X3"/>
<keyword evidence="2" id="KW-1185">Reference proteome</keyword>
<dbReference type="SMART" id="SM00587">
    <property type="entry name" value="CHK"/>
    <property type="match status" value="1"/>
</dbReference>
<dbReference type="RefSeq" id="XP_023174923.2">
    <property type="nucleotide sequence ID" value="XM_023319155.2"/>
</dbReference>
<dbReference type="Gene3D" id="3.90.1200.10">
    <property type="match status" value="1"/>
</dbReference>
<sequence>MCSIVYDQEVLAAPPKHLDVPFFEEVLETAMRTSHVQLLGIHCGLGSSTGENYCSQIYRVKLTYRRQDGTTAEKDQQLGVIVKSIPRIDSVEFIADLQVYLKEKITYYELLPRLELLMKCKRRFGPKLYQCMKQPENTLVFEDLGRLDYMMGSRETGLDEAHAGLVMERLAEFHAASMALAVLDPEIFKAYGDGMLSPHGLNKDDGLLMRFFAGNGQQLHKLVSSWPGYERIAGKIGKYMEQQRVNLVRAQAPVDKEIKVLNHGDLWVNNMLFKYNGTQQLQDVIFIDFQLSVWGSPGIDLNYFFYTSLSLDVLKHKRPQLVKVYHNRLADTLLNLDMGVPVPSYEQLLAEVHRRESYGFFANYGILPTISQDKAQTADNNLESFSDADFAQKKTEQMFASKRLAETLRYTLPHFERAGVLD</sequence>
<name>A0A6J1M6X3_DROHY</name>
<dbReference type="KEGG" id="dhe:111602192"/>
<protein>
    <submittedName>
        <fullName evidence="3 4">Uncharacterized protein LOC111602192</fullName>
    </submittedName>
</protein>
<reference evidence="3 4" key="1">
    <citation type="submission" date="2025-04" db="UniProtKB">
        <authorList>
            <consortium name="RefSeq"/>
        </authorList>
    </citation>
    <scope>IDENTIFICATION</scope>
    <source>
        <strain evidence="3 4">15085-1641.00</strain>
        <tissue evidence="3 4">Whole body</tissue>
    </source>
</reference>
<proteinExistence type="predicted"/>
<dbReference type="OMA" id="MKCKRRF"/>
<evidence type="ECO:0000313" key="3">
    <source>
        <dbReference type="RefSeq" id="XP_023174922.2"/>
    </source>
</evidence>
<evidence type="ECO:0000259" key="1">
    <source>
        <dbReference type="SMART" id="SM00587"/>
    </source>
</evidence>
<gene>
    <name evidence="3 4" type="primary">LOC111602192</name>
</gene>
<organism evidence="2 4">
    <name type="scientific">Drosophila hydei</name>
    <name type="common">Fruit fly</name>
    <dbReference type="NCBI Taxonomy" id="7224"/>
    <lineage>
        <taxon>Eukaryota</taxon>
        <taxon>Metazoa</taxon>
        <taxon>Ecdysozoa</taxon>
        <taxon>Arthropoda</taxon>
        <taxon>Hexapoda</taxon>
        <taxon>Insecta</taxon>
        <taxon>Pterygota</taxon>
        <taxon>Neoptera</taxon>
        <taxon>Endopterygota</taxon>
        <taxon>Diptera</taxon>
        <taxon>Brachycera</taxon>
        <taxon>Muscomorpha</taxon>
        <taxon>Ephydroidea</taxon>
        <taxon>Drosophilidae</taxon>
        <taxon>Drosophila</taxon>
    </lineage>
</organism>
<dbReference type="RefSeq" id="XP_023174922.2">
    <property type="nucleotide sequence ID" value="XM_023319154.2"/>
</dbReference>
<dbReference type="InterPro" id="IPR015897">
    <property type="entry name" value="CHK_kinase-like"/>
</dbReference>
<dbReference type="GeneID" id="111602192"/>
<dbReference type="PANTHER" id="PTHR11012:SF56">
    <property type="entry name" value="CHK KINASE-LIKE DOMAIN-CONTAINING PROTEIN-RELATED"/>
    <property type="match status" value="1"/>
</dbReference>